<keyword evidence="14" id="KW-0325">Glycoprotein</keyword>
<feature type="transmembrane region" description="Helical" evidence="17">
    <location>
        <begin position="356"/>
        <end position="381"/>
    </location>
</feature>
<dbReference type="OrthoDB" id="76293at2759"/>
<keyword evidence="10 15" id="KW-0862">Zinc</keyword>
<reference evidence="21 22" key="1">
    <citation type="journal article" date="2012" name="BMC Genomics">
        <title>Comparative genomics of the white-rot fungi, Phanerochaete carnosa and P. chrysosporium, to elucidate the genetic basis of the distinct wood types they colonize.</title>
        <authorList>
            <person name="Suzuki H."/>
            <person name="MacDonald J."/>
            <person name="Syed K."/>
            <person name="Salamov A."/>
            <person name="Hori C."/>
            <person name="Aerts A."/>
            <person name="Henrissat B."/>
            <person name="Wiebenga A."/>
            <person name="vanKuyk P.A."/>
            <person name="Barry K."/>
            <person name="Lindquist E."/>
            <person name="LaButti K."/>
            <person name="Lapidus A."/>
            <person name="Lucas S."/>
            <person name="Coutinho P."/>
            <person name="Gong Y."/>
            <person name="Samejima M."/>
            <person name="Mahadevan R."/>
            <person name="Abou-Zaid M."/>
            <person name="de Vries R.P."/>
            <person name="Igarashi K."/>
            <person name="Yadav J.S."/>
            <person name="Grigoriev I.V."/>
            <person name="Master E.R."/>
        </authorList>
    </citation>
    <scope>NUCLEOTIDE SEQUENCE [LARGE SCALE GENOMIC DNA]</scope>
    <source>
        <strain evidence="21 22">HHB-10118-sp</strain>
    </source>
</reference>
<accession>K5UUI9</accession>
<evidence type="ECO:0000256" key="6">
    <source>
        <dbReference type="ARBA" id="ARBA00022670"/>
    </source>
</evidence>
<comment type="cofactor">
    <cofactor evidence="1">
        <name>Zn(2+)</name>
        <dbReference type="ChEBI" id="CHEBI:29105"/>
    </cofactor>
</comment>
<feature type="transmembrane region" description="Helical" evidence="17">
    <location>
        <begin position="485"/>
        <end position="506"/>
    </location>
</feature>
<name>K5UUI9_PHACS</name>
<feature type="region of interest" description="Disordered" evidence="16">
    <location>
        <begin position="581"/>
        <end position="600"/>
    </location>
</feature>
<dbReference type="SUPFAM" id="SSF53187">
    <property type="entry name" value="Zn-dependent exopeptidases"/>
    <property type="match status" value="1"/>
</dbReference>
<feature type="compositionally biased region" description="Basic and acidic residues" evidence="16">
    <location>
        <begin position="581"/>
        <end position="591"/>
    </location>
</feature>
<evidence type="ECO:0000313" key="22">
    <source>
        <dbReference type="Proteomes" id="UP000008370"/>
    </source>
</evidence>
<feature type="transmembrane region" description="Helical" evidence="17">
    <location>
        <begin position="420"/>
        <end position="439"/>
    </location>
</feature>
<evidence type="ECO:0000256" key="11">
    <source>
        <dbReference type="ARBA" id="ARBA00022989"/>
    </source>
</evidence>
<evidence type="ECO:0000256" key="4">
    <source>
        <dbReference type="ARBA" id="ARBA00010918"/>
    </source>
</evidence>
<dbReference type="EC" id="3.4.-.-" evidence="15"/>
<evidence type="ECO:0000256" key="5">
    <source>
        <dbReference type="ARBA" id="ARBA00022554"/>
    </source>
</evidence>
<feature type="transmembrane region" description="Helical" evidence="17">
    <location>
        <begin position="512"/>
        <end position="537"/>
    </location>
</feature>
<evidence type="ECO:0000256" key="10">
    <source>
        <dbReference type="ARBA" id="ARBA00022833"/>
    </source>
</evidence>
<keyword evidence="12" id="KW-0482">Metalloprotease</keyword>
<dbReference type="InParanoid" id="K5UUI9"/>
<keyword evidence="22" id="KW-1185">Reference proteome</keyword>
<proteinExistence type="inferred from homology"/>
<evidence type="ECO:0000256" key="17">
    <source>
        <dbReference type="SAM" id="Phobius"/>
    </source>
</evidence>
<evidence type="ECO:0000256" key="1">
    <source>
        <dbReference type="ARBA" id="ARBA00001947"/>
    </source>
</evidence>
<feature type="transmembrane region" description="Helical" evidence="17">
    <location>
        <begin position="12"/>
        <end position="35"/>
    </location>
</feature>
<comment type="subcellular location">
    <subcellularLocation>
        <location evidence="3">Vacuole membrane</location>
        <topology evidence="3">Multi-pass membrane protein</topology>
    </subcellularLocation>
</comment>
<keyword evidence="9 15" id="KW-0378">Hydrolase</keyword>
<dbReference type="FunCoup" id="K5UUI9">
    <property type="interactions" value="11"/>
</dbReference>
<dbReference type="GO" id="GO:0006508">
    <property type="term" value="P:proteolysis"/>
    <property type="evidence" value="ECO:0007669"/>
    <property type="project" value="UniProtKB-KW"/>
</dbReference>
<feature type="transmembrane region" description="Helical" evidence="17">
    <location>
        <begin position="644"/>
        <end position="670"/>
    </location>
</feature>
<evidence type="ECO:0000256" key="13">
    <source>
        <dbReference type="ARBA" id="ARBA00023136"/>
    </source>
</evidence>
<dbReference type="PANTHER" id="PTHR12147:SF58">
    <property type="entry name" value="VACUOLAR MEMBRANE PROTEASE"/>
    <property type="match status" value="1"/>
</dbReference>
<dbReference type="Pfam" id="PF04389">
    <property type="entry name" value="Peptidase_M28"/>
    <property type="match status" value="1"/>
</dbReference>
<dbReference type="InterPro" id="IPR007484">
    <property type="entry name" value="Peptidase_M28"/>
</dbReference>
<evidence type="ECO:0000256" key="15">
    <source>
        <dbReference type="RuleBase" id="RU361240"/>
    </source>
</evidence>
<evidence type="ECO:0000256" key="7">
    <source>
        <dbReference type="ARBA" id="ARBA00022692"/>
    </source>
</evidence>
<dbReference type="AlphaFoldDB" id="K5UUI9"/>
<dbReference type="Gene3D" id="3.40.630.10">
    <property type="entry name" value="Zn peptidases"/>
    <property type="match status" value="1"/>
</dbReference>
<dbReference type="GO" id="GO:0046872">
    <property type="term" value="F:metal ion binding"/>
    <property type="evidence" value="ECO:0007669"/>
    <property type="project" value="UniProtKB-KW"/>
</dbReference>
<feature type="domain" description="Peptidase M28" evidence="18">
    <location>
        <begin position="119"/>
        <end position="301"/>
    </location>
</feature>
<dbReference type="Pfam" id="PF22251">
    <property type="entry name" value="PFF1_TM"/>
    <property type="match status" value="1"/>
</dbReference>
<keyword evidence="6 15" id="KW-0645">Protease</keyword>
<dbReference type="GO" id="GO:0005774">
    <property type="term" value="C:vacuolar membrane"/>
    <property type="evidence" value="ECO:0007669"/>
    <property type="project" value="UniProtKB-SubCell"/>
</dbReference>
<keyword evidence="13 17" id="KW-0472">Membrane</keyword>
<dbReference type="InterPro" id="IPR045175">
    <property type="entry name" value="M28_fam"/>
</dbReference>
<evidence type="ECO:0000256" key="2">
    <source>
        <dbReference type="ARBA" id="ARBA00003273"/>
    </source>
</evidence>
<dbReference type="PANTHER" id="PTHR12147">
    <property type="entry name" value="METALLOPEPTIDASE M28 FAMILY MEMBER"/>
    <property type="match status" value="1"/>
</dbReference>
<feature type="transmembrane region" description="Helical" evidence="17">
    <location>
        <begin position="710"/>
        <end position="727"/>
    </location>
</feature>
<protein>
    <recommendedName>
        <fullName evidence="15">Peptide hydrolase</fullName>
        <ecNumber evidence="15">3.4.-.-</ecNumber>
    </recommendedName>
</protein>
<feature type="domain" description="Vacuolar membrane protease C-terminal" evidence="19">
    <location>
        <begin position="737"/>
        <end position="988"/>
    </location>
</feature>
<evidence type="ECO:0000313" key="21">
    <source>
        <dbReference type="EMBL" id="EKM53681.1"/>
    </source>
</evidence>
<evidence type="ECO:0000256" key="8">
    <source>
        <dbReference type="ARBA" id="ARBA00022723"/>
    </source>
</evidence>
<dbReference type="Proteomes" id="UP000008370">
    <property type="component" value="Unassembled WGS sequence"/>
</dbReference>
<feature type="transmembrane region" description="Helical" evidence="17">
    <location>
        <begin position="451"/>
        <end position="473"/>
    </location>
</feature>
<evidence type="ECO:0000256" key="9">
    <source>
        <dbReference type="ARBA" id="ARBA00022801"/>
    </source>
</evidence>
<dbReference type="HOGENOM" id="CLU_006412_1_0_1"/>
<evidence type="ECO:0000256" key="16">
    <source>
        <dbReference type="SAM" id="MobiDB-lite"/>
    </source>
</evidence>
<evidence type="ECO:0000256" key="14">
    <source>
        <dbReference type="ARBA" id="ARBA00023180"/>
    </source>
</evidence>
<dbReference type="GeneID" id="18908032"/>
<keyword evidence="7 17" id="KW-0812">Transmembrane</keyword>
<gene>
    <name evidence="21" type="ORF">PHACADRAFT_125584</name>
</gene>
<dbReference type="KEGG" id="pco:PHACADRAFT_125584"/>
<dbReference type="InterPro" id="IPR053975">
    <property type="entry name" value="PFF1_C"/>
</dbReference>
<evidence type="ECO:0000256" key="12">
    <source>
        <dbReference type="ARBA" id="ARBA00023049"/>
    </source>
</evidence>
<dbReference type="CDD" id="cd03875">
    <property type="entry name" value="M28_Fxna_like"/>
    <property type="match status" value="1"/>
</dbReference>
<evidence type="ECO:0000259" key="19">
    <source>
        <dbReference type="Pfam" id="PF22250"/>
    </source>
</evidence>
<comment type="function">
    <text evidence="2">May be involved in vacuolar sorting and osmoregulation.</text>
</comment>
<keyword evidence="11 17" id="KW-1133">Transmembrane helix</keyword>
<evidence type="ECO:0000259" key="18">
    <source>
        <dbReference type="Pfam" id="PF04389"/>
    </source>
</evidence>
<dbReference type="InterPro" id="IPR048024">
    <property type="entry name" value="Fxna-like_M28_dom"/>
</dbReference>
<feature type="domain" description="Vacuolar membrane protease transmembrane" evidence="20">
    <location>
        <begin position="419"/>
        <end position="706"/>
    </location>
</feature>
<dbReference type="Pfam" id="PF22250">
    <property type="entry name" value="PFF1_C"/>
    <property type="match status" value="1"/>
</dbReference>
<dbReference type="GO" id="GO:0008235">
    <property type="term" value="F:metalloexopeptidase activity"/>
    <property type="evidence" value="ECO:0007669"/>
    <property type="project" value="InterPro"/>
</dbReference>
<dbReference type="EMBL" id="JH930474">
    <property type="protein sequence ID" value="EKM53681.1"/>
    <property type="molecule type" value="Genomic_DNA"/>
</dbReference>
<evidence type="ECO:0000259" key="20">
    <source>
        <dbReference type="Pfam" id="PF22251"/>
    </source>
</evidence>
<evidence type="ECO:0000256" key="3">
    <source>
        <dbReference type="ARBA" id="ARBA00004128"/>
    </source>
</evidence>
<dbReference type="RefSeq" id="XP_007398364.1">
    <property type="nucleotide sequence ID" value="XM_007398302.1"/>
</dbReference>
<comment type="similarity">
    <text evidence="4 15">Belongs to the peptidase M28 family.</text>
</comment>
<dbReference type="InterPro" id="IPR053976">
    <property type="entry name" value="PFF1_TM"/>
</dbReference>
<organism evidence="21 22">
    <name type="scientific">Phanerochaete carnosa (strain HHB-10118-sp)</name>
    <name type="common">White-rot fungus</name>
    <name type="synonym">Peniophora carnosa</name>
    <dbReference type="NCBI Taxonomy" id="650164"/>
    <lineage>
        <taxon>Eukaryota</taxon>
        <taxon>Fungi</taxon>
        <taxon>Dikarya</taxon>
        <taxon>Basidiomycota</taxon>
        <taxon>Agaricomycotina</taxon>
        <taxon>Agaricomycetes</taxon>
        <taxon>Polyporales</taxon>
        <taxon>Phanerochaetaceae</taxon>
        <taxon>Phanerochaete</taxon>
    </lineage>
</organism>
<sequence length="994" mass="110153">MNFQAWLNRPFSFTAIPVSVFTLIVYGAVFAAVLVTDQTPDIPSNEGGLSLQKAYEDLHIITARPHPYNSHANDDVRAFLLDRLQPIVSSQDYIHLSDDMVSNATYVTDRGGFYFESTNILVKIDGTDGPPVRSNGVVFSAHYDSVSTAPGATDNGISVVTLLQMVEYLALPERRPRRTAVFLFNNGEEDGLNGVHMFLEHPWANLTTAFVNLEGAAAGGRPILFRTSSLSVARSFAAKGVRYPHGNVLSADAFARGVIRSITDFSVFAKGIPGEKDGMAGVDFAFYKNRAYYHTPFDSIPGMGRDEGRKALWSMMETVKGSGLELLNGPDIDDNGDTGVYFDVLGRAMVAFSLRALLIVHVILLIIGPSIVLGLLAWVLVLRKDTRMKLGHSHNDSAEERTAWQRLKLVLARLMGWGRFWLSLLIAILVNVGLVVGYVQINPNIIYSKEYVVFTTFLSASFLSYTLSLQLFIKIWPSPPSSQKFAILLEIYVLSWIFLVIGTVGVNNLHIGGVYLITTWNLCSWLAATLALAEAVVRAKWPSKHGSRADFDVVDESERVPQDQSTGHRFVRGIRYEAPERAENGEDGRDVEPEETAPTEITPLMQQQRQHSTDGREYIIGIDNEPLRVDDAGKREDIYEEYGWWILQMLALIPLPSTLLSQVTLILLHALRNTLADGSSPIVVYSGLALLCTLIFVNVSPFAHQIDRKLHLSVLFILVVTLIYAWTEFPFKQSAPLKLFFQQSIELDLGASHMIGNERLVLNADTTTYGASDGTVGQFIVNATTLLTGIPGYVDKKIVRELPSSWGRDVTYETDYILRPGLLTCGWESNLLPSPGGNSSTHGNPSQPDWLRFTAERVNTSAGRITLGGKNTRNCVLTFEHAITSFEVLNGGGRLQPGYEMPHNGTKKIQMWARTWEKEFFVEFVWAGADEDFHMEGRAACEWAEYASGTAGSTHAVVGAQIPALEEVLQFLPLWATPTKWTMGLVEVWTKFSV</sequence>
<feature type="transmembrane region" description="Helical" evidence="17">
    <location>
        <begin position="682"/>
        <end position="703"/>
    </location>
</feature>
<keyword evidence="5" id="KW-0926">Vacuole</keyword>
<keyword evidence="8 15" id="KW-0479">Metal-binding</keyword>